<gene>
    <name evidence="2" type="ORF">Ctob_002955</name>
</gene>
<evidence type="ECO:0008006" key="4">
    <source>
        <dbReference type="Google" id="ProtNLM"/>
    </source>
</evidence>
<evidence type="ECO:0000313" key="3">
    <source>
        <dbReference type="Proteomes" id="UP000037460"/>
    </source>
</evidence>
<dbReference type="Proteomes" id="UP000037460">
    <property type="component" value="Unassembled WGS sequence"/>
</dbReference>
<name>A0A0M0JE35_9EUKA</name>
<keyword evidence="1" id="KW-1133">Transmembrane helix</keyword>
<accession>A0A0M0JE35</accession>
<comment type="caution">
    <text evidence="2">The sequence shown here is derived from an EMBL/GenBank/DDBJ whole genome shotgun (WGS) entry which is preliminary data.</text>
</comment>
<evidence type="ECO:0000313" key="2">
    <source>
        <dbReference type="EMBL" id="KOO24720.1"/>
    </source>
</evidence>
<sequence>MSGSLFPPTIGNSFVNSSVNASVNASALEIFELDAARWLGALPLPHALITALADLERLPKLLAFALSLVACVLAYGLIDLQRVASRRDEVAVVSLQRLMLAIDADAEGSISRSELRTKFFAYFVLPLASAPAVNAQHDAGGARDGALAARARHEATQRERQQKLAVQQGEREFEFFWSELKKNADGRVGALRLMTF</sequence>
<keyword evidence="1" id="KW-0812">Transmembrane</keyword>
<proteinExistence type="predicted"/>
<dbReference type="InterPro" id="IPR018247">
    <property type="entry name" value="EF_Hand_1_Ca_BS"/>
</dbReference>
<organism evidence="2 3">
    <name type="scientific">Chrysochromulina tobinii</name>
    <dbReference type="NCBI Taxonomy" id="1460289"/>
    <lineage>
        <taxon>Eukaryota</taxon>
        <taxon>Haptista</taxon>
        <taxon>Haptophyta</taxon>
        <taxon>Prymnesiophyceae</taxon>
        <taxon>Prymnesiales</taxon>
        <taxon>Chrysochromulinaceae</taxon>
        <taxon>Chrysochromulina</taxon>
    </lineage>
</organism>
<feature type="transmembrane region" description="Helical" evidence="1">
    <location>
        <begin position="61"/>
        <end position="78"/>
    </location>
</feature>
<evidence type="ECO:0000256" key="1">
    <source>
        <dbReference type="SAM" id="Phobius"/>
    </source>
</evidence>
<dbReference type="AlphaFoldDB" id="A0A0M0JE35"/>
<protein>
    <recommendedName>
        <fullName evidence="4">EF-hand domain-containing protein</fullName>
    </recommendedName>
</protein>
<dbReference type="EMBL" id="JWZX01003061">
    <property type="protein sequence ID" value="KOO24720.1"/>
    <property type="molecule type" value="Genomic_DNA"/>
</dbReference>
<keyword evidence="1" id="KW-0472">Membrane</keyword>
<keyword evidence="3" id="KW-1185">Reference proteome</keyword>
<reference evidence="3" key="1">
    <citation type="journal article" date="2015" name="PLoS Genet.">
        <title>Genome Sequence and Transcriptome Analyses of Chrysochromulina tobin: Metabolic Tools for Enhanced Algal Fitness in the Prominent Order Prymnesiales (Haptophyceae).</title>
        <authorList>
            <person name="Hovde B.T."/>
            <person name="Deodato C.R."/>
            <person name="Hunsperger H.M."/>
            <person name="Ryken S.A."/>
            <person name="Yost W."/>
            <person name="Jha R.K."/>
            <person name="Patterson J."/>
            <person name="Monnat R.J. Jr."/>
            <person name="Barlow S.B."/>
            <person name="Starkenburg S.R."/>
            <person name="Cattolico R.A."/>
        </authorList>
    </citation>
    <scope>NUCLEOTIDE SEQUENCE</scope>
    <source>
        <strain evidence="3">CCMP291</strain>
    </source>
</reference>
<dbReference type="PROSITE" id="PS00018">
    <property type="entry name" value="EF_HAND_1"/>
    <property type="match status" value="1"/>
</dbReference>